<proteinExistence type="predicted"/>
<organism evidence="1">
    <name type="scientific">viral metagenome</name>
    <dbReference type="NCBI Taxonomy" id="1070528"/>
    <lineage>
        <taxon>unclassified sequences</taxon>
        <taxon>metagenomes</taxon>
        <taxon>organismal metagenomes</taxon>
    </lineage>
</organism>
<dbReference type="EMBL" id="MN739042">
    <property type="protein sequence ID" value="QHS85356.1"/>
    <property type="molecule type" value="Genomic_DNA"/>
</dbReference>
<reference evidence="1" key="1">
    <citation type="journal article" date="2020" name="Nature">
        <title>Giant virus diversity and host interactions through global metagenomics.</title>
        <authorList>
            <person name="Schulz F."/>
            <person name="Roux S."/>
            <person name="Paez-Espino D."/>
            <person name="Jungbluth S."/>
            <person name="Walsh D.A."/>
            <person name="Denef V.J."/>
            <person name="McMahon K.D."/>
            <person name="Konstantinidis K.T."/>
            <person name="Eloe-Fadrosh E.A."/>
            <person name="Kyrpides N.C."/>
            <person name="Woyke T."/>
        </authorList>
    </citation>
    <scope>NUCLEOTIDE SEQUENCE</scope>
    <source>
        <strain evidence="1">GVMAG-M-3300009182-78</strain>
    </source>
</reference>
<sequence>MRRHTQKLWKMKGCSKKKSNTRSKVKTIYRKKHSITRKRMIKKQKGGCNTCLQSGGGMGNGSNGALVGSPWTGSVSDWPGVAGKDGQTNYFSLNTYPVDPQTQTISERSDLYYMKGGKRMKHRGGGIIPDDLVNLGRSIVNGVGTTYNALNGYAAPVNPLPYKDQLVKY</sequence>
<accession>A0A6C0AZX7</accession>
<name>A0A6C0AZX7_9ZZZZ</name>
<protein>
    <submittedName>
        <fullName evidence="1">Uncharacterized protein</fullName>
    </submittedName>
</protein>
<dbReference type="AlphaFoldDB" id="A0A6C0AZX7"/>
<evidence type="ECO:0000313" key="1">
    <source>
        <dbReference type="EMBL" id="QHS85356.1"/>
    </source>
</evidence>